<reference evidence="1 2" key="1">
    <citation type="journal article" date="2019" name="Mol. Ecol. Resour.">
        <title>Improving Illumina assemblies with Hi-C and long reads: an example with the North African dromedary.</title>
        <authorList>
            <person name="Elbers J.P."/>
            <person name="Rogers M.F."/>
            <person name="Perelman P.L."/>
            <person name="Proskuryakova A.A."/>
            <person name="Serdyukova N.A."/>
            <person name="Johnson W.E."/>
            <person name="Horin P."/>
            <person name="Corander J."/>
            <person name="Murphy D."/>
            <person name="Burger P.A."/>
        </authorList>
    </citation>
    <scope>NUCLEOTIDE SEQUENCE [LARGE SCALE GENOMIC DNA]</scope>
    <source>
        <strain evidence="1">Drom800</strain>
        <tissue evidence="1">Blood</tissue>
    </source>
</reference>
<dbReference type="AlphaFoldDB" id="A0A5N4ED84"/>
<comment type="caution">
    <text evidence="1">The sequence shown here is derived from an EMBL/GenBank/DDBJ whole genome shotgun (WGS) entry which is preliminary data.</text>
</comment>
<dbReference type="Proteomes" id="UP000299084">
    <property type="component" value="Unassembled WGS sequence"/>
</dbReference>
<gene>
    <name evidence="1" type="ORF">Cadr_000004524</name>
</gene>
<dbReference type="Pfam" id="PF21672">
    <property type="entry name" value="COMM_HN"/>
    <property type="match status" value="1"/>
</dbReference>
<protein>
    <submittedName>
        <fullName evidence="1">COMM domain-containing protein 10</fullName>
    </submittedName>
</protein>
<sequence>ALGNLILKLSFVNLFSMKKAVSLINEIDIGRFPRLLTRILQKLHLKVWALQSHSQQFVLSSAENSFSEEEEEKLQAAFSLEKQELHLVLETISFILEQPAALQQQLENIHLRQDKAEAFVNAWSSMGQETIEKFRQRILAPHKV</sequence>
<proteinExistence type="predicted"/>
<dbReference type="EMBL" id="JWIN03000003">
    <property type="protein sequence ID" value="KAB1281315.1"/>
    <property type="molecule type" value="Genomic_DNA"/>
</dbReference>
<feature type="non-terminal residue" evidence="1">
    <location>
        <position position="1"/>
    </location>
</feature>
<accession>A0A5N4ED84</accession>
<dbReference type="PANTHER" id="PTHR12333:SF0">
    <property type="entry name" value="COMM DOMAIN-CONTAINING PROTEIN 10"/>
    <property type="match status" value="1"/>
</dbReference>
<dbReference type="PANTHER" id="PTHR12333">
    <property type="entry name" value="COMM DOMAIN CONTAINING PROTEIN 10"/>
    <property type="match status" value="1"/>
</dbReference>
<evidence type="ECO:0000313" key="1">
    <source>
        <dbReference type="EMBL" id="KAB1281315.1"/>
    </source>
</evidence>
<dbReference type="STRING" id="9838.ENSCDRP00005008073"/>
<keyword evidence="2" id="KW-1185">Reference proteome</keyword>
<name>A0A5N4ED84_CAMDR</name>
<dbReference type="InterPro" id="IPR037361">
    <property type="entry name" value="COMMD10"/>
</dbReference>
<evidence type="ECO:0000313" key="2">
    <source>
        <dbReference type="Proteomes" id="UP000299084"/>
    </source>
</evidence>
<organism evidence="1 2">
    <name type="scientific">Camelus dromedarius</name>
    <name type="common">Dromedary</name>
    <name type="synonym">Arabian camel</name>
    <dbReference type="NCBI Taxonomy" id="9838"/>
    <lineage>
        <taxon>Eukaryota</taxon>
        <taxon>Metazoa</taxon>
        <taxon>Chordata</taxon>
        <taxon>Craniata</taxon>
        <taxon>Vertebrata</taxon>
        <taxon>Euteleostomi</taxon>
        <taxon>Mammalia</taxon>
        <taxon>Eutheria</taxon>
        <taxon>Laurasiatheria</taxon>
        <taxon>Artiodactyla</taxon>
        <taxon>Tylopoda</taxon>
        <taxon>Camelidae</taxon>
        <taxon>Camelus</taxon>
    </lineage>
</organism>